<protein>
    <submittedName>
        <fullName evidence="2">Uncharacterized protein</fullName>
    </submittedName>
</protein>
<evidence type="ECO:0000313" key="2">
    <source>
        <dbReference type="EMBL" id="KXJ86902.1"/>
    </source>
</evidence>
<keyword evidence="1" id="KW-1133">Transmembrane helix</keyword>
<dbReference type="EMBL" id="KQ964265">
    <property type="protein sequence ID" value="KXJ86902.1"/>
    <property type="molecule type" value="Genomic_DNA"/>
</dbReference>
<reference evidence="3" key="1">
    <citation type="submission" date="2016-02" db="EMBL/GenBank/DDBJ databases">
        <title>Draft genome sequence of Microdochium bolleyi, a fungal endophyte of beachgrass.</title>
        <authorList>
            <consortium name="DOE Joint Genome Institute"/>
            <person name="David A.S."/>
            <person name="May G."/>
            <person name="Haridas S."/>
            <person name="Lim J."/>
            <person name="Wang M."/>
            <person name="Labutti K."/>
            <person name="Lipzen A."/>
            <person name="Barry K."/>
            <person name="Grigoriev I.V."/>
        </authorList>
    </citation>
    <scope>NUCLEOTIDE SEQUENCE [LARGE SCALE GENOMIC DNA]</scope>
    <source>
        <strain evidence="3">J235TASD1</strain>
    </source>
</reference>
<keyword evidence="1" id="KW-0812">Transmembrane</keyword>
<dbReference type="OrthoDB" id="3800738at2759"/>
<name>A0A136IPP8_9PEZI</name>
<evidence type="ECO:0000256" key="1">
    <source>
        <dbReference type="SAM" id="Phobius"/>
    </source>
</evidence>
<dbReference type="AlphaFoldDB" id="A0A136IPP8"/>
<keyword evidence="3" id="KW-1185">Reference proteome</keyword>
<sequence length="118" mass="12898">MEASASKSTPAMDAFLSTPELLEALFLECDMSELITAPVLPPGNEEKSIASIATTGVVDDWLLDSLVFRRRAPGRKGESTVLGIRGVDILVGLLRCIIFIISFHLIRHQLSVIRPSQH</sequence>
<feature type="transmembrane region" description="Helical" evidence="1">
    <location>
        <begin position="89"/>
        <end position="106"/>
    </location>
</feature>
<dbReference type="Proteomes" id="UP000070501">
    <property type="component" value="Unassembled WGS sequence"/>
</dbReference>
<dbReference type="InParanoid" id="A0A136IPP8"/>
<gene>
    <name evidence="2" type="ORF">Micbo1qcDRAFT_208679</name>
</gene>
<evidence type="ECO:0000313" key="3">
    <source>
        <dbReference type="Proteomes" id="UP000070501"/>
    </source>
</evidence>
<accession>A0A136IPP8</accession>
<keyword evidence="1" id="KW-0472">Membrane</keyword>
<organism evidence="2 3">
    <name type="scientific">Microdochium bolleyi</name>
    <dbReference type="NCBI Taxonomy" id="196109"/>
    <lineage>
        <taxon>Eukaryota</taxon>
        <taxon>Fungi</taxon>
        <taxon>Dikarya</taxon>
        <taxon>Ascomycota</taxon>
        <taxon>Pezizomycotina</taxon>
        <taxon>Sordariomycetes</taxon>
        <taxon>Xylariomycetidae</taxon>
        <taxon>Xylariales</taxon>
        <taxon>Microdochiaceae</taxon>
        <taxon>Microdochium</taxon>
    </lineage>
</organism>
<proteinExistence type="predicted"/>